<evidence type="ECO:0000259" key="1">
    <source>
        <dbReference type="Pfam" id="PF12728"/>
    </source>
</evidence>
<dbReference type="Gene3D" id="1.10.238.160">
    <property type="match status" value="1"/>
</dbReference>
<evidence type="ECO:0000313" key="3">
    <source>
        <dbReference type="Proteomes" id="UP000319449"/>
    </source>
</evidence>
<gene>
    <name evidence="2" type="ORF">JN12_01484</name>
</gene>
<dbReference type="SUPFAM" id="SSF46955">
    <property type="entry name" value="Putative DNA-binding domain"/>
    <property type="match status" value="1"/>
</dbReference>
<dbReference type="AlphaFoldDB" id="A0A562VNW6"/>
<accession>A0A562VNW6</accession>
<dbReference type="InterPro" id="IPR041657">
    <property type="entry name" value="HTH_17"/>
</dbReference>
<dbReference type="RefSeq" id="WP_145020559.1">
    <property type="nucleotide sequence ID" value="NZ_VLLN01000007.1"/>
</dbReference>
<reference evidence="2 3" key="1">
    <citation type="submission" date="2019-07" db="EMBL/GenBank/DDBJ databases">
        <title>Genomic Encyclopedia of Archaeal and Bacterial Type Strains, Phase II (KMG-II): from individual species to whole genera.</title>
        <authorList>
            <person name="Goeker M."/>
        </authorList>
    </citation>
    <scope>NUCLEOTIDE SEQUENCE [LARGE SCALE GENOMIC DNA]</scope>
    <source>
        <strain evidence="2 3">ATCC BAA-1139</strain>
    </source>
</reference>
<sequence>MNDLLRQDDLMEFMKISRATLWRMRRHKDFPKPVVLLGCKRWRREDVESWLEGKKEEAKMIDPASATGN</sequence>
<comment type="caution">
    <text evidence="2">The sequence shown here is derived from an EMBL/GenBank/DDBJ whole genome shotgun (WGS) entry which is preliminary data.</text>
</comment>
<proteinExistence type="predicted"/>
<dbReference type="Proteomes" id="UP000319449">
    <property type="component" value="Unassembled WGS sequence"/>
</dbReference>
<keyword evidence="3" id="KW-1185">Reference proteome</keyword>
<dbReference type="OrthoDB" id="291753at2"/>
<protein>
    <submittedName>
        <fullName evidence="2">AlpA family transcriptional regulator</fullName>
    </submittedName>
</protein>
<dbReference type="EMBL" id="VLLN01000007">
    <property type="protein sequence ID" value="TWJ19683.1"/>
    <property type="molecule type" value="Genomic_DNA"/>
</dbReference>
<organism evidence="2 3">
    <name type="scientific">Geobacter argillaceus</name>
    <dbReference type="NCBI Taxonomy" id="345631"/>
    <lineage>
        <taxon>Bacteria</taxon>
        <taxon>Pseudomonadati</taxon>
        <taxon>Thermodesulfobacteriota</taxon>
        <taxon>Desulfuromonadia</taxon>
        <taxon>Geobacterales</taxon>
        <taxon>Geobacteraceae</taxon>
        <taxon>Geobacter</taxon>
    </lineage>
</organism>
<dbReference type="InterPro" id="IPR009061">
    <property type="entry name" value="DNA-bd_dom_put_sf"/>
</dbReference>
<feature type="domain" description="Helix-turn-helix" evidence="1">
    <location>
        <begin position="5"/>
        <end position="54"/>
    </location>
</feature>
<evidence type="ECO:0000313" key="2">
    <source>
        <dbReference type="EMBL" id="TWJ19683.1"/>
    </source>
</evidence>
<dbReference type="Pfam" id="PF12728">
    <property type="entry name" value="HTH_17"/>
    <property type="match status" value="1"/>
</dbReference>
<name>A0A562VNW6_9BACT</name>